<dbReference type="GO" id="GO:0016491">
    <property type="term" value="F:oxidoreductase activity"/>
    <property type="evidence" value="ECO:0007669"/>
    <property type="project" value="UniProtKB-KW"/>
</dbReference>
<dbReference type="PRINTS" id="PR00081">
    <property type="entry name" value="GDHRDH"/>
</dbReference>
<dbReference type="RefSeq" id="WP_208718333.1">
    <property type="nucleotide sequence ID" value="NZ_CP024770.1"/>
</dbReference>
<evidence type="ECO:0000256" key="2">
    <source>
        <dbReference type="ARBA" id="ARBA00023002"/>
    </source>
</evidence>
<dbReference type="PANTHER" id="PTHR24320:SF148">
    <property type="entry name" value="NAD(P)-BINDING ROSSMANN-FOLD SUPERFAMILY PROTEIN"/>
    <property type="match status" value="1"/>
</dbReference>
<keyword evidence="2" id="KW-0560">Oxidoreductase</keyword>
<dbReference type="Gene3D" id="3.40.50.720">
    <property type="entry name" value="NAD(P)-binding Rossmann-like Domain"/>
    <property type="match status" value="1"/>
</dbReference>
<reference evidence="3 4" key="1">
    <citation type="submission" date="2017-11" db="EMBL/GenBank/DDBJ databases">
        <title>Genome sequence of Pantoea cypripedii NE1.</title>
        <authorList>
            <person name="Nascimento F.X."/>
        </authorList>
    </citation>
    <scope>NUCLEOTIDE SEQUENCE [LARGE SCALE GENOMIC DNA]</scope>
    <source>
        <strain evidence="3 4">NE1</strain>
        <plasmid evidence="4">pne1b</plasmid>
    </source>
</reference>
<dbReference type="PROSITE" id="PS00061">
    <property type="entry name" value="ADH_SHORT"/>
    <property type="match status" value="1"/>
</dbReference>
<dbReference type="Pfam" id="PF00106">
    <property type="entry name" value="adh_short"/>
    <property type="match status" value="2"/>
</dbReference>
<dbReference type="AlphaFoldDB" id="A0A6B9GDX6"/>
<dbReference type="SUPFAM" id="SSF51735">
    <property type="entry name" value="NAD(P)-binding Rossmann-fold domains"/>
    <property type="match status" value="1"/>
</dbReference>
<organism evidence="3 4">
    <name type="scientific">Pantoea cypripedii</name>
    <name type="common">Pectobacterium cypripedii</name>
    <name type="synonym">Erwinia cypripedii</name>
    <dbReference type="NCBI Taxonomy" id="55209"/>
    <lineage>
        <taxon>Bacteria</taxon>
        <taxon>Pseudomonadati</taxon>
        <taxon>Pseudomonadota</taxon>
        <taxon>Gammaproteobacteria</taxon>
        <taxon>Enterobacterales</taxon>
        <taxon>Erwiniaceae</taxon>
        <taxon>Pantoea</taxon>
    </lineage>
</organism>
<keyword evidence="3" id="KW-0614">Plasmid</keyword>
<accession>A0A6B9GDX6</accession>
<dbReference type="InterPro" id="IPR036291">
    <property type="entry name" value="NAD(P)-bd_dom_sf"/>
</dbReference>
<dbReference type="Proteomes" id="UP000502005">
    <property type="component" value="Plasmid pNE1B"/>
</dbReference>
<evidence type="ECO:0000256" key="1">
    <source>
        <dbReference type="ARBA" id="ARBA00006484"/>
    </source>
</evidence>
<protein>
    <submittedName>
        <fullName evidence="3">Short-chain dehydrogenase/reductase SDR</fullName>
    </submittedName>
</protein>
<name>A0A6B9GDX6_PANCY</name>
<dbReference type="InterPro" id="IPR002347">
    <property type="entry name" value="SDR_fam"/>
</dbReference>
<comment type="similarity">
    <text evidence="1">Belongs to the short-chain dehydrogenases/reductases (SDR) family.</text>
</comment>
<gene>
    <name evidence="3" type="ORF">CUN67_26100</name>
</gene>
<evidence type="ECO:0000313" key="4">
    <source>
        <dbReference type="Proteomes" id="UP000502005"/>
    </source>
</evidence>
<geneLocation type="plasmid" evidence="4">
    <name>pne1b</name>
</geneLocation>
<dbReference type="InterPro" id="IPR020904">
    <property type="entry name" value="Sc_DH/Rdtase_CS"/>
</dbReference>
<dbReference type="PANTHER" id="PTHR24320">
    <property type="entry name" value="RETINOL DEHYDROGENASE"/>
    <property type="match status" value="1"/>
</dbReference>
<dbReference type="EMBL" id="CP024770">
    <property type="protein sequence ID" value="QGY32447.1"/>
    <property type="molecule type" value="Genomic_DNA"/>
</dbReference>
<sequence>MSSPLNAKSTAQQVLAGLQLKGKTILLTGSNSGIGLASLKCLAEAGATMICLARTTEAARRTVQSIRGNHVPLGCDLSDLNDVRDAVQKIRQLQQPIDVIITNAGLAAPSSLQVKHGVEVQFLVNYLAHFYLVTELLDRLPDNAGRVVIGSSSASIQQAPKEGLMFDNLDGRQFYRPFTLYGQSKFATALFAKELSRRVSSRGISVNSVHPGATAGTKLNDNLSFPLKILMSIARYFMKTPEQGAATQCLLAALPVGRKVTGEYWADCQVAEGNPLLDDPLLANELWRVSEQILRRELPA</sequence>
<proteinExistence type="inferred from homology"/>
<evidence type="ECO:0000313" key="3">
    <source>
        <dbReference type="EMBL" id="QGY32447.1"/>
    </source>
</evidence>